<gene>
    <name evidence="2" type="ORF">CPRI1469_LOCUS5939</name>
</gene>
<name>A0A7S2T2S7_9CHLO</name>
<feature type="region of interest" description="Disordered" evidence="1">
    <location>
        <begin position="74"/>
        <end position="122"/>
    </location>
</feature>
<evidence type="ECO:0000313" key="2">
    <source>
        <dbReference type="EMBL" id="CAD9717079.1"/>
    </source>
</evidence>
<organism evidence="2">
    <name type="scientific">Chloropicon primus</name>
    <dbReference type="NCBI Taxonomy" id="1764295"/>
    <lineage>
        <taxon>Eukaryota</taxon>
        <taxon>Viridiplantae</taxon>
        <taxon>Chlorophyta</taxon>
        <taxon>Chloropicophyceae</taxon>
        <taxon>Chloropicales</taxon>
        <taxon>Chloropicaceae</taxon>
        <taxon>Chloropicon</taxon>
    </lineage>
</organism>
<evidence type="ECO:0000256" key="1">
    <source>
        <dbReference type="SAM" id="MobiDB-lite"/>
    </source>
</evidence>
<dbReference type="EMBL" id="HBHL01008940">
    <property type="protein sequence ID" value="CAD9717079.1"/>
    <property type="molecule type" value="Transcribed_RNA"/>
</dbReference>
<proteinExistence type="predicted"/>
<protein>
    <submittedName>
        <fullName evidence="2">Uncharacterized protein</fullName>
    </submittedName>
</protein>
<reference evidence="2" key="1">
    <citation type="submission" date="2021-01" db="EMBL/GenBank/DDBJ databases">
        <authorList>
            <person name="Corre E."/>
            <person name="Pelletier E."/>
            <person name="Niang G."/>
            <person name="Scheremetjew M."/>
            <person name="Finn R."/>
            <person name="Kale V."/>
            <person name="Holt S."/>
            <person name="Cochrane G."/>
            <person name="Meng A."/>
            <person name="Brown T."/>
            <person name="Cohen L."/>
        </authorList>
    </citation>
    <scope>NUCLEOTIDE SEQUENCE</scope>
    <source>
        <strain evidence="2">CCMP1205</strain>
    </source>
</reference>
<feature type="compositionally biased region" description="Basic and acidic residues" evidence="1">
    <location>
        <begin position="88"/>
        <end position="105"/>
    </location>
</feature>
<feature type="compositionally biased region" description="Polar residues" evidence="1">
    <location>
        <begin position="16"/>
        <end position="29"/>
    </location>
</feature>
<dbReference type="AlphaFoldDB" id="A0A7S2T2S7"/>
<accession>A0A7S2T2S7</accession>
<feature type="region of interest" description="Disordered" evidence="1">
    <location>
        <begin position="1"/>
        <end position="29"/>
    </location>
</feature>
<sequence length="227" mass="23893">MDSVSPLKDELGPLGSPSTLSTDSTQLPSPSKIWTLSGSSVQLVVTPPVADPVTTAVAVFVAVFVAPTVLSTTPPPRFFPPSSSEAADTQRKREREVVRNAEGGRPRCGANQLGKRGAPGAGAIASGAESRVAFAESRVPFTAEAFAGGGSRNWACPPAAARSRPMHTTTLMQFILIASRGPLRQLLCVSVSVSVRQTQRRLSLVVVCDSFAQCHDPLSPTTRPLLY</sequence>